<dbReference type="Proteomes" id="UP000824881">
    <property type="component" value="Unassembled WGS sequence"/>
</dbReference>
<proteinExistence type="predicted"/>
<name>A0ACB7J5U2_PLECO</name>
<accession>A0ACB7J5U2</accession>
<evidence type="ECO:0000313" key="2">
    <source>
        <dbReference type="Proteomes" id="UP000824881"/>
    </source>
</evidence>
<evidence type="ECO:0000313" key="1">
    <source>
        <dbReference type="EMBL" id="KAG9225461.1"/>
    </source>
</evidence>
<reference evidence="1 2" key="1">
    <citation type="journal article" date="2021" name="Appl. Environ. Microbiol.">
        <title>Genetic linkage and physical mapping for an oyster mushroom Pleurotus cornucopiae and QTL analysis for the trait cap color.</title>
        <authorList>
            <person name="Zhang Y."/>
            <person name="Gao W."/>
            <person name="Sonnenberg A."/>
            <person name="Chen Q."/>
            <person name="Zhang J."/>
            <person name="Huang C."/>
        </authorList>
    </citation>
    <scope>NUCLEOTIDE SEQUENCE [LARGE SCALE GENOMIC DNA]</scope>
    <source>
        <strain evidence="1">CCMSSC00406</strain>
    </source>
</reference>
<dbReference type="EMBL" id="WQMT02000002">
    <property type="protein sequence ID" value="KAG9225461.1"/>
    <property type="molecule type" value="Genomic_DNA"/>
</dbReference>
<organism evidence="1 2">
    <name type="scientific">Pleurotus cornucopiae</name>
    <name type="common">Cornucopia mushroom</name>
    <dbReference type="NCBI Taxonomy" id="5321"/>
    <lineage>
        <taxon>Eukaryota</taxon>
        <taxon>Fungi</taxon>
        <taxon>Dikarya</taxon>
        <taxon>Basidiomycota</taxon>
        <taxon>Agaricomycotina</taxon>
        <taxon>Agaricomycetes</taxon>
        <taxon>Agaricomycetidae</taxon>
        <taxon>Agaricales</taxon>
        <taxon>Pleurotineae</taxon>
        <taxon>Pleurotaceae</taxon>
        <taxon>Pleurotus</taxon>
    </lineage>
</organism>
<protein>
    <submittedName>
        <fullName evidence="1">Uncharacterized protein</fullName>
    </submittedName>
</protein>
<gene>
    <name evidence="1" type="ORF">CCMSSC00406_0002964</name>
</gene>
<comment type="caution">
    <text evidence="1">The sequence shown here is derived from an EMBL/GenBank/DDBJ whole genome shotgun (WGS) entry which is preliminary data.</text>
</comment>
<keyword evidence="2" id="KW-1185">Reference proteome</keyword>
<sequence>MATSTTAPYGTWHSPVTADVILQGSKPIAELLVDPITNKIYHVESRPAEAGRNVLVETETGRELVGKEWNVRTGVHEYGGGSAIVYGGVAYFSYYGDGRVYTVDVGSEGATPEAVTPDSKSLHRFSDFNVHPKNSHFVVAVMEDHTDDPNGEAPSKVVNTLCIIDTTAKSVSALVSGADFYSNARFSPDGHRLIWVQWFHPDMPWDGSELRHADVVTLEGRVSLTNVVTIAGVPSQISVAFPSWISNDTLLFTSDQSGYQNLHKYANGETTPVFPKPIAQDFSQPAWVLGWSPYAPIDDIGANILCTAWKDGKNIIYLVDIKGGGPPKLIETPFVAIDVIRAVSTGKHQAVFSSPRVDGDSAIIFCTLPSSLEPEDIKFTVVGPAQKKGSSGGFPDGIVSVPRPLSIGPQDALVHVVYYPPTNPAYSGSSIPDELPPCAVSIHGGPTALEPQGLDWKKQYFTSRGWAWLDVNFGGSSGYGREYIQRLAGKCGFVDAEDSIKAVDILSKAPYNLLDATRTAIRGVSSGGYTVLVALSISSNPAAFAAGTSSYGISDIARLVRSSHKFESHYMTKLIGATLDENPQLYDDRSPIYHADKIVSPLLILQGEIDRVVPKEQAEQMRDTILKNGGVVEYRLYEGEGHGWRQDKNIKDALERELGFYESQFKLK</sequence>